<evidence type="ECO:0000259" key="2">
    <source>
        <dbReference type="Pfam" id="PF23055"/>
    </source>
</evidence>
<feature type="domain" description="DUF7041" evidence="2">
    <location>
        <begin position="42"/>
        <end position="123"/>
    </location>
</feature>
<dbReference type="PANTHER" id="PTHR33327:SF3">
    <property type="entry name" value="RNA-DIRECTED DNA POLYMERASE"/>
    <property type="match status" value="1"/>
</dbReference>
<dbReference type="InterPro" id="IPR055469">
    <property type="entry name" value="DUF7041"/>
</dbReference>
<dbReference type="OrthoDB" id="6260718at2759"/>
<feature type="region of interest" description="Disordered" evidence="1">
    <location>
        <begin position="1"/>
        <end position="25"/>
    </location>
</feature>
<protein>
    <submittedName>
        <fullName evidence="3">Jg15949 protein</fullName>
    </submittedName>
</protein>
<dbReference type="AlphaFoldDB" id="A0A8S4RZM8"/>
<organism evidence="3 4">
    <name type="scientific">Pararge aegeria aegeria</name>
    <dbReference type="NCBI Taxonomy" id="348720"/>
    <lineage>
        <taxon>Eukaryota</taxon>
        <taxon>Metazoa</taxon>
        <taxon>Ecdysozoa</taxon>
        <taxon>Arthropoda</taxon>
        <taxon>Hexapoda</taxon>
        <taxon>Insecta</taxon>
        <taxon>Pterygota</taxon>
        <taxon>Neoptera</taxon>
        <taxon>Endopterygota</taxon>
        <taxon>Lepidoptera</taxon>
        <taxon>Glossata</taxon>
        <taxon>Ditrysia</taxon>
        <taxon>Papilionoidea</taxon>
        <taxon>Nymphalidae</taxon>
        <taxon>Satyrinae</taxon>
        <taxon>Satyrini</taxon>
        <taxon>Parargina</taxon>
        <taxon>Pararge</taxon>
    </lineage>
</organism>
<dbReference type="Proteomes" id="UP000838756">
    <property type="component" value="Unassembled WGS sequence"/>
</dbReference>
<dbReference type="EMBL" id="CAKXAJ010025829">
    <property type="protein sequence ID" value="CAH2244470.1"/>
    <property type="molecule type" value="Genomic_DNA"/>
</dbReference>
<gene>
    <name evidence="3" type="primary">jg15949</name>
    <name evidence="3" type="ORF">PAEG_LOCUS20413</name>
</gene>
<comment type="caution">
    <text evidence="3">The sequence shown here is derived from an EMBL/GenBank/DDBJ whole genome shotgun (WGS) entry which is preliminary data.</text>
</comment>
<name>A0A8S4RZM8_9NEOP</name>
<keyword evidence="4" id="KW-1185">Reference proteome</keyword>
<evidence type="ECO:0000256" key="1">
    <source>
        <dbReference type="SAM" id="MobiDB-lite"/>
    </source>
</evidence>
<proteinExistence type="predicted"/>
<reference evidence="3" key="1">
    <citation type="submission" date="2022-03" db="EMBL/GenBank/DDBJ databases">
        <authorList>
            <person name="Lindestad O."/>
        </authorList>
    </citation>
    <scope>NUCLEOTIDE SEQUENCE</scope>
</reference>
<accession>A0A8S4RZM8</accession>
<evidence type="ECO:0000313" key="4">
    <source>
        <dbReference type="Proteomes" id="UP000838756"/>
    </source>
</evidence>
<evidence type="ECO:0000313" key="3">
    <source>
        <dbReference type="EMBL" id="CAH2244470.1"/>
    </source>
</evidence>
<sequence>MFSFGSNVDEQEEAGNITNRKETKCVSPDGPPEIYKVGIKAPPFYPDDPEIWFAQLEGQFALANITSDMTKFYYVISHIEHQNAKRIKDIIVNPPVAQKYEKLKSELINRLSASKASKIKQLLRHEELGGRKPSQFFRHLRDLAGAEFPDEYLHAIWISRLPVKVQTVLAAQRSATLEEKAELADGIMDIATPTPNVHASASQSPVDDDLRNEVSELRRQIEVLKSRFSNRSYPRARQPQRGRSQSSYRKYPVCFYHSKYGNQANKCFRPCDFLFSEKKGSR</sequence>
<dbReference type="Pfam" id="PF23055">
    <property type="entry name" value="DUF7041"/>
    <property type="match status" value="1"/>
</dbReference>
<dbReference type="PANTHER" id="PTHR33327">
    <property type="entry name" value="ENDONUCLEASE"/>
    <property type="match status" value="1"/>
</dbReference>